<comment type="caution">
    <text evidence="2">The sequence shown here is derived from an EMBL/GenBank/DDBJ whole genome shotgun (WGS) entry which is preliminary data.</text>
</comment>
<dbReference type="OrthoDB" id="3565419at2759"/>
<dbReference type="AlphaFoldDB" id="A0A8T0DGR9"/>
<dbReference type="Proteomes" id="UP000699462">
    <property type="component" value="Unassembled WGS sequence"/>
</dbReference>
<evidence type="ECO:0000256" key="1">
    <source>
        <dbReference type="SAM" id="MobiDB-lite"/>
    </source>
</evidence>
<name>A0A8T0DGR9_9TREM</name>
<evidence type="ECO:0000313" key="3">
    <source>
        <dbReference type="Proteomes" id="UP000699462"/>
    </source>
</evidence>
<dbReference type="EMBL" id="JTDF01004890">
    <property type="protein sequence ID" value="KAF8566592.1"/>
    <property type="molecule type" value="Genomic_DNA"/>
</dbReference>
<evidence type="ECO:0008006" key="4">
    <source>
        <dbReference type="Google" id="ProtNLM"/>
    </source>
</evidence>
<reference evidence="2 3" key="1">
    <citation type="submission" date="2019-07" db="EMBL/GenBank/DDBJ databases">
        <title>Annotation for the trematode Paragonimus westermani.</title>
        <authorList>
            <person name="Choi Y.-J."/>
        </authorList>
    </citation>
    <scope>NUCLEOTIDE SEQUENCE [LARGE SCALE GENOMIC DNA]</scope>
    <source>
        <strain evidence="2">180907_Pwestermani</strain>
    </source>
</reference>
<feature type="compositionally biased region" description="Low complexity" evidence="1">
    <location>
        <begin position="43"/>
        <end position="56"/>
    </location>
</feature>
<feature type="region of interest" description="Disordered" evidence="1">
    <location>
        <begin position="29"/>
        <end position="62"/>
    </location>
</feature>
<accession>A0A8T0DGR9</accession>
<evidence type="ECO:0000313" key="2">
    <source>
        <dbReference type="EMBL" id="KAF8566592.1"/>
    </source>
</evidence>
<organism evidence="2 3">
    <name type="scientific">Paragonimus westermani</name>
    <dbReference type="NCBI Taxonomy" id="34504"/>
    <lineage>
        <taxon>Eukaryota</taxon>
        <taxon>Metazoa</taxon>
        <taxon>Spiralia</taxon>
        <taxon>Lophotrochozoa</taxon>
        <taxon>Platyhelminthes</taxon>
        <taxon>Trematoda</taxon>
        <taxon>Digenea</taxon>
        <taxon>Plagiorchiida</taxon>
        <taxon>Troglotremata</taxon>
        <taxon>Troglotrematidae</taxon>
        <taxon>Paragonimus</taxon>
    </lineage>
</organism>
<proteinExistence type="predicted"/>
<keyword evidence="3" id="KW-1185">Reference proteome</keyword>
<gene>
    <name evidence="2" type="ORF">P879_10747</name>
</gene>
<protein>
    <recommendedName>
        <fullName evidence="4">C2H2-type domain-containing protein</fullName>
    </recommendedName>
</protein>
<sequence length="136" mass="14817">MQERSQIGEYKRPVGQTSVCILLTPALESPDSGPVGSQTLPMNAPASAGANPSSSSINTSHQYPGCTGSFKTIPGLNKHFNTHNRNPTLHLTTMHDTVFRYRCSQCRLQFTSDRALSRNTGEKPIQQSTTLIASRV</sequence>